<dbReference type="RefSeq" id="WP_184249802.1">
    <property type="nucleotide sequence ID" value="NZ_BAAACU010000015.1"/>
</dbReference>
<feature type="transmembrane region" description="Helical" evidence="1">
    <location>
        <begin position="48"/>
        <end position="74"/>
    </location>
</feature>
<evidence type="ECO:0000313" key="2">
    <source>
        <dbReference type="EMBL" id="MBB6513866.1"/>
    </source>
</evidence>
<keyword evidence="1" id="KW-0472">Membrane</keyword>
<sequence>MLSIDSKLYQMLNWGTRFMMANIVWLGYNLPIIYIIFASLTVRTMDELYHLVYVILFLLPFIFFPATTALYAVVRQWVIGNREKKTISFFWMAYKENYLRSMIVGCLFTGFSVIWVINYQLAQIEFKSGMFYVYFVITIFLFAIVNAFCADTVHLKLKFGASLKKSVIIGLLFPHYTISTIGVSGVGLYTLYQIHPVVFFLYCGVIPVIVGFYGYYHLYKRALKLQEKTDNNAIRESKKALSSA</sequence>
<feature type="transmembrane region" description="Helical" evidence="1">
    <location>
        <begin position="98"/>
        <end position="119"/>
    </location>
</feature>
<dbReference type="Pfam" id="PF04854">
    <property type="entry name" value="DUF624"/>
    <property type="match status" value="1"/>
</dbReference>
<dbReference type="AlphaFoldDB" id="A0A841RR81"/>
<feature type="transmembrane region" description="Helical" evidence="1">
    <location>
        <begin position="21"/>
        <end position="42"/>
    </location>
</feature>
<reference evidence="2 3" key="1">
    <citation type="submission" date="2020-08" db="EMBL/GenBank/DDBJ databases">
        <title>Genomic Encyclopedia of Type Strains, Phase IV (KMG-IV): sequencing the most valuable type-strain genomes for metagenomic binning, comparative biology and taxonomic classification.</title>
        <authorList>
            <person name="Goeker M."/>
        </authorList>
    </citation>
    <scope>NUCLEOTIDE SEQUENCE [LARGE SCALE GENOMIC DNA]</scope>
    <source>
        <strain evidence="2 3">DSM 11805</strain>
    </source>
</reference>
<feature type="transmembrane region" description="Helical" evidence="1">
    <location>
        <begin position="131"/>
        <end position="155"/>
    </location>
</feature>
<protein>
    <submittedName>
        <fullName evidence="2">Putative membrane protein YesL</fullName>
    </submittedName>
</protein>
<evidence type="ECO:0000313" key="3">
    <source>
        <dbReference type="Proteomes" id="UP000572212"/>
    </source>
</evidence>
<dbReference type="EMBL" id="JACHON010000017">
    <property type="protein sequence ID" value="MBB6513866.1"/>
    <property type="molecule type" value="Genomic_DNA"/>
</dbReference>
<proteinExistence type="predicted"/>
<comment type="caution">
    <text evidence="2">The sequence shown here is derived from an EMBL/GenBank/DDBJ whole genome shotgun (WGS) entry which is preliminary data.</text>
</comment>
<feature type="transmembrane region" description="Helical" evidence="1">
    <location>
        <begin position="197"/>
        <end position="216"/>
    </location>
</feature>
<evidence type="ECO:0000256" key="1">
    <source>
        <dbReference type="SAM" id="Phobius"/>
    </source>
</evidence>
<organism evidence="2 3">
    <name type="scientific">Gracilibacillus halotolerans</name>
    <dbReference type="NCBI Taxonomy" id="74386"/>
    <lineage>
        <taxon>Bacteria</taxon>
        <taxon>Bacillati</taxon>
        <taxon>Bacillota</taxon>
        <taxon>Bacilli</taxon>
        <taxon>Bacillales</taxon>
        <taxon>Bacillaceae</taxon>
        <taxon>Gracilibacillus</taxon>
    </lineage>
</organism>
<keyword evidence="1" id="KW-1133">Transmembrane helix</keyword>
<gene>
    <name evidence="2" type="ORF">GGQ92_002685</name>
</gene>
<keyword evidence="3" id="KW-1185">Reference proteome</keyword>
<dbReference type="InterPro" id="IPR006938">
    <property type="entry name" value="DUF624"/>
</dbReference>
<feature type="transmembrane region" description="Helical" evidence="1">
    <location>
        <begin position="167"/>
        <end position="191"/>
    </location>
</feature>
<name>A0A841RR81_9BACI</name>
<accession>A0A841RR81</accession>
<keyword evidence="1" id="KW-0812">Transmembrane</keyword>
<dbReference type="Proteomes" id="UP000572212">
    <property type="component" value="Unassembled WGS sequence"/>
</dbReference>